<keyword evidence="3" id="KW-1185">Reference proteome</keyword>
<dbReference type="Proteomes" id="UP001596132">
    <property type="component" value="Unassembled WGS sequence"/>
</dbReference>
<dbReference type="RefSeq" id="WP_156128263.1">
    <property type="nucleotide sequence ID" value="NZ_CDDF01000011.1"/>
</dbReference>
<accession>A0ABW0YGK8</accession>
<name>A0ABW0YGK8_9GAMM</name>
<evidence type="ECO:0000313" key="3">
    <source>
        <dbReference type="Proteomes" id="UP001596132"/>
    </source>
</evidence>
<organism evidence="2 3">
    <name type="scientific">Aeromonas eucrenophila</name>
    <dbReference type="NCBI Taxonomy" id="649"/>
    <lineage>
        <taxon>Bacteria</taxon>
        <taxon>Pseudomonadati</taxon>
        <taxon>Pseudomonadota</taxon>
        <taxon>Gammaproteobacteria</taxon>
        <taxon>Aeromonadales</taxon>
        <taxon>Aeromonadaceae</taxon>
        <taxon>Aeromonas</taxon>
    </lineage>
</organism>
<keyword evidence="1" id="KW-1133">Transmembrane helix</keyword>
<reference evidence="3" key="1">
    <citation type="journal article" date="2019" name="Int. J. Syst. Evol. Microbiol.">
        <title>The Global Catalogue of Microorganisms (GCM) 10K type strain sequencing project: providing services to taxonomists for standard genome sequencing and annotation.</title>
        <authorList>
            <consortium name="The Broad Institute Genomics Platform"/>
            <consortium name="The Broad Institute Genome Sequencing Center for Infectious Disease"/>
            <person name="Wu L."/>
            <person name="Ma J."/>
        </authorList>
    </citation>
    <scope>NUCLEOTIDE SEQUENCE [LARGE SCALE GENOMIC DNA]</scope>
    <source>
        <strain evidence="3">KCTC 15012</strain>
    </source>
</reference>
<keyword evidence="1" id="KW-0812">Transmembrane</keyword>
<comment type="caution">
    <text evidence="2">The sequence shown here is derived from an EMBL/GenBank/DDBJ whole genome shotgun (WGS) entry which is preliminary data.</text>
</comment>
<feature type="transmembrane region" description="Helical" evidence="1">
    <location>
        <begin position="29"/>
        <end position="52"/>
    </location>
</feature>
<gene>
    <name evidence="2" type="ORF">ACFPVW_17755</name>
</gene>
<evidence type="ECO:0000313" key="2">
    <source>
        <dbReference type="EMBL" id="MFC5707863.1"/>
    </source>
</evidence>
<evidence type="ECO:0000256" key="1">
    <source>
        <dbReference type="SAM" id="Phobius"/>
    </source>
</evidence>
<sequence length="53" mass="5540">MPPLPKVFNGKTTPLIHCRVQAGSGIQMVPVAIVSGFILSLLGPILILGFLAI</sequence>
<proteinExistence type="predicted"/>
<keyword evidence="1" id="KW-0472">Membrane</keyword>
<protein>
    <submittedName>
        <fullName evidence="2">Uncharacterized protein</fullName>
    </submittedName>
</protein>
<dbReference type="EMBL" id="JBHSPP010000017">
    <property type="protein sequence ID" value="MFC5707863.1"/>
    <property type="molecule type" value="Genomic_DNA"/>
</dbReference>